<dbReference type="AlphaFoldDB" id="A0AAN6XXF2"/>
<protein>
    <submittedName>
        <fullName evidence="1">Uncharacterized protein</fullName>
    </submittedName>
</protein>
<dbReference type="Proteomes" id="UP001301769">
    <property type="component" value="Unassembled WGS sequence"/>
</dbReference>
<gene>
    <name evidence="1" type="ORF">QBC37DRAFT_405020</name>
</gene>
<organism evidence="1 2">
    <name type="scientific">Rhypophila decipiens</name>
    <dbReference type="NCBI Taxonomy" id="261697"/>
    <lineage>
        <taxon>Eukaryota</taxon>
        <taxon>Fungi</taxon>
        <taxon>Dikarya</taxon>
        <taxon>Ascomycota</taxon>
        <taxon>Pezizomycotina</taxon>
        <taxon>Sordariomycetes</taxon>
        <taxon>Sordariomycetidae</taxon>
        <taxon>Sordariales</taxon>
        <taxon>Naviculisporaceae</taxon>
        <taxon>Rhypophila</taxon>
    </lineage>
</organism>
<evidence type="ECO:0000313" key="1">
    <source>
        <dbReference type="EMBL" id="KAK4208698.1"/>
    </source>
</evidence>
<evidence type="ECO:0000313" key="2">
    <source>
        <dbReference type="Proteomes" id="UP001301769"/>
    </source>
</evidence>
<reference evidence="1" key="1">
    <citation type="journal article" date="2023" name="Mol. Phylogenet. Evol.">
        <title>Genome-scale phylogeny and comparative genomics of the fungal order Sordariales.</title>
        <authorList>
            <person name="Hensen N."/>
            <person name="Bonometti L."/>
            <person name="Westerberg I."/>
            <person name="Brannstrom I.O."/>
            <person name="Guillou S."/>
            <person name="Cros-Aarteil S."/>
            <person name="Calhoun S."/>
            <person name="Haridas S."/>
            <person name="Kuo A."/>
            <person name="Mondo S."/>
            <person name="Pangilinan J."/>
            <person name="Riley R."/>
            <person name="LaButti K."/>
            <person name="Andreopoulos B."/>
            <person name="Lipzen A."/>
            <person name="Chen C."/>
            <person name="Yan M."/>
            <person name="Daum C."/>
            <person name="Ng V."/>
            <person name="Clum A."/>
            <person name="Steindorff A."/>
            <person name="Ohm R.A."/>
            <person name="Martin F."/>
            <person name="Silar P."/>
            <person name="Natvig D.O."/>
            <person name="Lalanne C."/>
            <person name="Gautier V."/>
            <person name="Ament-Velasquez S.L."/>
            <person name="Kruys A."/>
            <person name="Hutchinson M.I."/>
            <person name="Powell A.J."/>
            <person name="Barry K."/>
            <person name="Miller A.N."/>
            <person name="Grigoriev I.V."/>
            <person name="Debuchy R."/>
            <person name="Gladieux P."/>
            <person name="Hiltunen Thoren M."/>
            <person name="Johannesson H."/>
        </authorList>
    </citation>
    <scope>NUCLEOTIDE SEQUENCE</scope>
    <source>
        <strain evidence="1">PSN293</strain>
    </source>
</reference>
<keyword evidence="2" id="KW-1185">Reference proteome</keyword>
<sequence length="225" mass="25148">MSSFGNNSAFHVLSLGDRREAQDNAQPNVFRQGFAGGRGQRCSPLTCSHRVVREPDSTGLGSHRGLVDPNVEAFVEVRYRVSSETRILAQRLMAWYTRIRESGMMWRVETTRTDQAKKGAFGSRRSCRGLSGEMAERGQHTSPPGQQLGMLAAPYKKWWPRGSGAGSVSGRNVPRLIKTVKPWHDASSGRLEVEPDHSQVSLEWLYEIGTWMDAWQVARTSQTDS</sequence>
<dbReference type="EMBL" id="MU858232">
    <property type="protein sequence ID" value="KAK4208698.1"/>
    <property type="molecule type" value="Genomic_DNA"/>
</dbReference>
<name>A0AAN6XXF2_9PEZI</name>
<comment type="caution">
    <text evidence="1">The sequence shown here is derived from an EMBL/GenBank/DDBJ whole genome shotgun (WGS) entry which is preliminary data.</text>
</comment>
<reference evidence="1" key="2">
    <citation type="submission" date="2023-05" db="EMBL/GenBank/DDBJ databases">
        <authorList>
            <consortium name="Lawrence Berkeley National Laboratory"/>
            <person name="Steindorff A."/>
            <person name="Hensen N."/>
            <person name="Bonometti L."/>
            <person name="Westerberg I."/>
            <person name="Brannstrom I.O."/>
            <person name="Guillou S."/>
            <person name="Cros-Aarteil S."/>
            <person name="Calhoun S."/>
            <person name="Haridas S."/>
            <person name="Kuo A."/>
            <person name="Mondo S."/>
            <person name="Pangilinan J."/>
            <person name="Riley R."/>
            <person name="Labutti K."/>
            <person name="Andreopoulos B."/>
            <person name="Lipzen A."/>
            <person name="Chen C."/>
            <person name="Yanf M."/>
            <person name="Daum C."/>
            <person name="Ng V."/>
            <person name="Clum A."/>
            <person name="Ohm R."/>
            <person name="Martin F."/>
            <person name="Silar P."/>
            <person name="Natvig D."/>
            <person name="Lalanne C."/>
            <person name="Gautier V."/>
            <person name="Ament-Velasquez S.L."/>
            <person name="Kruys A."/>
            <person name="Hutchinson M.I."/>
            <person name="Powell A.J."/>
            <person name="Barry K."/>
            <person name="Miller A.N."/>
            <person name="Grigoriev I.V."/>
            <person name="Debuchy R."/>
            <person name="Gladieux P."/>
            <person name="Thoren M.H."/>
            <person name="Johannesson H."/>
        </authorList>
    </citation>
    <scope>NUCLEOTIDE SEQUENCE</scope>
    <source>
        <strain evidence="1">PSN293</strain>
    </source>
</reference>
<proteinExistence type="predicted"/>
<accession>A0AAN6XXF2</accession>